<sequence>MPCSACLMVTPPRVVGAVAHGGHVWRQTTADEAASFLPTLGASTPCASGLLNASNFLSTALRAVQDGFQFQLKSAYGAGTKQDVANVDDADAHVLRYGGRLLGGSDNYDNDADRTKRAVAAQESLVRQATVLDGCCDGGQYLPIFYILKDELHLNPVDISLAMGFSSLPFMLKPALAMASDRMPIFGRKRTPYLAGSMLLVAGTYAGASLAQSYASVLAGRESMMPWT</sequence>
<evidence type="ECO:0000256" key="5">
    <source>
        <dbReference type="ARBA" id="ARBA00022989"/>
    </source>
</evidence>
<gene>
    <name evidence="8" type="ORF">EVOR1521_LOCUS10921</name>
</gene>
<dbReference type="GO" id="GO:0016020">
    <property type="term" value="C:membrane"/>
    <property type="evidence" value="ECO:0007669"/>
    <property type="project" value="UniProtKB-SubCell"/>
</dbReference>
<accession>A0AA36MSD7</accession>
<dbReference type="SUPFAM" id="SSF103473">
    <property type="entry name" value="MFS general substrate transporter"/>
    <property type="match status" value="1"/>
</dbReference>
<dbReference type="InterPro" id="IPR036259">
    <property type="entry name" value="MFS_trans_sf"/>
</dbReference>
<evidence type="ECO:0000313" key="8">
    <source>
        <dbReference type="EMBL" id="CAJ1383940.1"/>
    </source>
</evidence>
<dbReference type="AlphaFoldDB" id="A0AA36MSD7"/>
<evidence type="ECO:0000256" key="3">
    <source>
        <dbReference type="ARBA" id="ARBA00022448"/>
    </source>
</evidence>
<comment type="subcellular location">
    <subcellularLocation>
        <location evidence="1">Membrane</location>
        <topology evidence="1">Multi-pass membrane protein</topology>
    </subcellularLocation>
</comment>
<protein>
    <submittedName>
        <fullName evidence="8">Uncharacterized protein</fullName>
    </submittedName>
</protein>
<dbReference type="PANTHER" id="PTHR31585">
    <property type="entry name" value="FOLATE-BIOPTERIN TRANSPORTER 1, CHLOROPLASTIC"/>
    <property type="match status" value="1"/>
</dbReference>
<organism evidence="8 9">
    <name type="scientific">Effrenium voratum</name>
    <dbReference type="NCBI Taxonomy" id="2562239"/>
    <lineage>
        <taxon>Eukaryota</taxon>
        <taxon>Sar</taxon>
        <taxon>Alveolata</taxon>
        <taxon>Dinophyceae</taxon>
        <taxon>Suessiales</taxon>
        <taxon>Symbiodiniaceae</taxon>
        <taxon>Effrenium</taxon>
    </lineage>
</organism>
<keyword evidence="5 7" id="KW-1133">Transmembrane helix</keyword>
<feature type="transmembrane region" description="Helical" evidence="7">
    <location>
        <begin position="193"/>
        <end position="215"/>
    </location>
</feature>
<evidence type="ECO:0000256" key="6">
    <source>
        <dbReference type="ARBA" id="ARBA00023136"/>
    </source>
</evidence>
<evidence type="ECO:0000256" key="4">
    <source>
        <dbReference type="ARBA" id="ARBA00022692"/>
    </source>
</evidence>
<dbReference type="EMBL" id="CAUJNA010001062">
    <property type="protein sequence ID" value="CAJ1383940.1"/>
    <property type="molecule type" value="Genomic_DNA"/>
</dbReference>
<reference evidence="8" key="1">
    <citation type="submission" date="2023-08" db="EMBL/GenBank/DDBJ databases">
        <authorList>
            <person name="Chen Y."/>
            <person name="Shah S."/>
            <person name="Dougan E. K."/>
            <person name="Thang M."/>
            <person name="Chan C."/>
        </authorList>
    </citation>
    <scope>NUCLEOTIDE SEQUENCE</scope>
</reference>
<evidence type="ECO:0000256" key="1">
    <source>
        <dbReference type="ARBA" id="ARBA00004141"/>
    </source>
</evidence>
<keyword evidence="6 7" id="KW-0472">Membrane</keyword>
<evidence type="ECO:0000256" key="2">
    <source>
        <dbReference type="ARBA" id="ARBA00007015"/>
    </source>
</evidence>
<dbReference type="Pfam" id="PF03092">
    <property type="entry name" value="BT1"/>
    <property type="match status" value="1"/>
</dbReference>
<keyword evidence="4 7" id="KW-0812">Transmembrane</keyword>
<proteinExistence type="inferred from homology"/>
<keyword evidence="3" id="KW-0813">Transport</keyword>
<comment type="caution">
    <text evidence="8">The sequence shown here is derived from an EMBL/GenBank/DDBJ whole genome shotgun (WGS) entry which is preliminary data.</text>
</comment>
<evidence type="ECO:0000313" key="9">
    <source>
        <dbReference type="Proteomes" id="UP001178507"/>
    </source>
</evidence>
<name>A0AA36MSD7_9DINO</name>
<dbReference type="InterPro" id="IPR039309">
    <property type="entry name" value="BT1"/>
</dbReference>
<dbReference type="Proteomes" id="UP001178507">
    <property type="component" value="Unassembled WGS sequence"/>
</dbReference>
<dbReference type="PANTHER" id="PTHR31585:SF0">
    <property type="entry name" value="FOLATE-BIOPTERIN TRANSPORTER 1, CHLOROPLASTIC"/>
    <property type="match status" value="1"/>
</dbReference>
<comment type="similarity">
    <text evidence="2">Belongs to the major facilitator superfamily. Folate-biopterin transporter (TC 2.A.71) family.</text>
</comment>
<evidence type="ECO:0000256" key="7">
    <source>
        <dbReference type="SAM" id="Phobius"/>
    </source>
</evidence>
<keyword evidence="9" id="KW-1185">Reference proteome</keyword>